<dbReference type="GO" id="GO:0047820">
    <property type="term" value="F:D-glutamate cyclase activity"/>
    <property type="evidence" value="ECO:0007669"/>
    <property type="project" value="TreeGrafter"/>
</dbReference>
<reference evidence="4 5" key="1">
    <citation type="submission" date="2017-10" db="EMBL/GenBank/DDBJ databases">
        <title>Comparative genomics in systemic dimorphic fungi from Ajellomycetaceae.</title>
        <authorList>
            <person name="Munoz J.F."/>
            <person name="Mcewen J.G."/>
            <person name="Clay O.K."/>
            <person name="Cuomo C.A."/>
        </authorList>
    </citation>
    <scope>NUCLEOTIDE SEQUENCE [LARGE SCALE GENOMIC DNA]</scope>
    <source>
        <strain evidence="4 5">UAMH130</strain>
    </source>
</reference>
<evidence type="ECO:0000313" key="4">
    <source>
        <dbReference type="EMBL" id="PGH05059.1"/>
    </source>
</evidence>
<evidence type="ECO:0000256" key="2">
    <source>
        <dbReference type="ARBA" id="ARBA00023239"/>
    </source>
</evidence>
<dbReference type="STRING" id="2060905.A0A2B7X838"/>
<keyword evidence="2" id="KW-0456">Lyase</keyword>
<dbReference type="SUPFAM" id="SSF160920">
    <property type="entry name" value="PSTPO5379-like"/>
    <property type="match status" value="1"/>
</dbReference>
<keyword evidence="3" id="KW-0472">Membrane</keyword>
<name>A0A2B7X838_9EURO</name>
<evidence type="ECO:0000313" key="5">
    <source>
        <dbReference type="Proteomes" id="UP000224080"/>
    </source>
</evidence>
<proteinExistence type="inferred from homology"/>
<dbReference type="Pfam" id="PF07286">
    <property type="entry name" value="D-Glu_cyclase"/>
    <property type="match status" value="1"/>
</dbReference>
<sequence>MVGKSSTHIVRLNARKNVVTFTSGLALTYLQVNLISLLWRYAEDFRLLWQRNPVPCPLLAESRSVGKYSDLESWMTNTQDGDIAAEIDLRTDAPRYMMYRGRQPGQVSMPRYTRRVDGGPCRIFDWMTKAPLCPACVFTQGTFVISMRPYALEQIDDVRTITRPYVATHGEPIPWGWDAVCDWAMKISTVQGGETRH</sequence>
<keyword evidence="3" id="KW-0812">Transmembrane</keyword>
<protein>
    <submittedName>
        <fullName evidence="4">Uncharacterized protein</fullName>
    </submittedName>
</protein>
<dbReference type="Gene3D" id="3.30.2040.10">
    <property type="entry name" value="PSTPO5379-like domain"/>
    <property type="match status" value="1"/>
</dbReference>
<dbReference type="AlphaFoldDB" id="A0A2B7X838"/>
<dbReference type="OrthoDB" id="10262538at2759"/>
<dbReference type="PANTHER" id="PTHR32022:SF10">
    <property type="entry name" value="D-GLUTAMATE CYCLASE, MITOCHONDRIAL"/>
    <property type="match status" value="1"/>
</dbReference>
<keyword evidence="5" id="KW-1185">Reference proteome</keyword>
<dbReference type="EMBL" id="PDNC01000033">
    <property type="protein sequence ID" value="PGH05059.1"/>
    <property type="molecule type" value="Genomic_DNA"/>
</dbReference>
<gene>
    <name evidence="4" type="ORF">GX51_03157</name>
</gene>
<dbReference type="Proteomes" id="UP000224080">
    <property type="component" value="Unassembled WGS sequence"/>
</dbReference>
<dbReference type="PANTHER" id="PTHR32022">
    <property type="entry name" value="D-GLUTAMATE CYCLASE, MITOCHONDRIAL"/>
    <property type="match status" value="1"/>
</dbReference>
<evidence type="ECO:0000256" key="3">
    <source>
        <dbReference type="SAM" id="Phobius"/>
    </source>
</evidence>
<organism evidence="4 5">
    <name type="scientific">Blastomyces parvus</name>
    <dbReference type="NCBI Taxonomy" id="2060905"/>
    <lineage>
        <taxon>Eukaryota</taxon>
        <taxon>Fungi</taxon>
        <taxon>Dikarya</taxon>
        <taxon>Ascomycota</taxon>
        <taxon>Pezizomycotina</taxon>
        <taxon>Eurotiomycetes</taxon>
        <taxon>Eurotiomycetidae</taxon>
        <taxon>Onygenales</taxon>
        <taxon>Ajellomycetaceae</taxon>
        <taxon>Blastomyces</taxon>
    </lineage>
</organism>
<dbReference type="InterPro" id="IPR038021">
    <property type="entry name" value="Putative_hydro-lyase"/>
</dbReference>
<dbReference type="GO" id="GO:0006536">
    <property type="term" value="P:glutamate metabolic process"/>
    <property type="evidence" value="ECO:0007669"/>
    <property type="project" value="TreeGrafter"/>
</dbReference>
<comment type="caution">
    <text evidence="4">The sequence shown here is derived from an EMBL/GenBank/DDBJ whole genome shotgun (WGS) entry which is preliminary data.</text>
</comment>
<dbReference type="Gene3D" id="3.40.1640.10">
    <property type="entry name" value="PSTPO5379-like"/>
    <property type="match status" value="1"/>
</dbReference>
<comment type="similarity">
    <text evidence="1">Belongs to the D-glutamate cyclase family.</text>
</comment>
<dbReference type="InterPro" id="IPR009906">
    <property type="entry name" value="D-Glu_cyclase"/>
</dbReference>
<evidence type="ECO:0000256" key="1">
    <source>
        <dbReference type="ARBA" id="ARBA00007896"/>
    </source>
</evidence>
<accession>A0A2B7X838</accession>
<feature type="transmembrane region" description="Helical" evidence="3">
    <location>
        <begin position="20"/>
        <end position="42"/>
    </location>
</feature>
<keyword evidence="3" id="KW-1133">Transmembrane helix</keyword>